<proteinExistence type="predicted"/>
<name>A0A0F8YG66_9ZZZZ</name>
<reference evidence="1" key="1">
    <citation type="journal article" date="2015" name="Nature">
        <title>Complex archaea that bridge the gap between prokaryotes and eukaryotes.</title>
        <authorList>
            <person name="Spang A."/>
            <person name="Saw J.H."/>
            <person name="Jorgensen S.L."/>
            <person name="Zaremba-Niedzwiedzka K."/>
            <person name="Martijn J."/>
            <person name="Lind A.E."/>
            <person name="van Eijk R."/>
            <person name="Schleper C."/>
            <person name="Guy L."/>
            <person name="Ettema T.J."/>
        </authorList>
    </citation>
    <scope>NUCLEOTIDE SEQUENCE</scope>
</reference>
<accession>A0A0F8YG66</accession>
<protein>
    <submittedName>
        <fullName evidence="1">Uncharacterized protein</fullName>
    </submittedName>
</protein>
<sequence>MMTVDEQLEQWVAGKSIHNDERDECCPDFSCCEPKLLAPKKVRIAFQAANEETRMGILGHFLGASITLAADEPEKVYIAGQGLPQ</sequence>
<dbReference type="AlphaFoldDB" id="A0A0F8YG66"/>
<organism evidence="1">
    <name type="scientific">marine sediment metagenome</name>
    <dbReference type="NCBI Taxonomy" id="412755"/>
    <lineage>
        <taxon>unclassified sequences</taxon>
        <taxon>metagenomes</taxon>
        <taxon>ecological metagenomes</taxon>
    </lineage>
</organism>
<evidence type="ECO:0000313" key="1">
    <source>
        <dbReference type="EMBL" id="KKK47016.1"/>
    </source>
</evidence>
<comment type="caution">
    <text evidence="1">The sequence shown here is derived from an EMBL/GenBank/DDBJ whole genome shotgun (WGS) entry which is preliminary data.</text>
</comment>
<gene>
    <name evidence="1" type="ORF">LCGC14_3159440</name>
</gene>
<dbReference type="EMBL" id="LAZR01069791">
    <property type="protein sequence ID" value="KKK47016.1"/>
    <property type="molecule type" value="Genomic_DNA"/>
</dbReference>